<proteinExistence type="predicted"/>
<dbReference type="Proteomes" id="UP000060602">
    <property type="component" value="Chromosome"/>
</dbReference>
<reference evidence="2" key="1">
    <citation type="submission" date="2015-12" db="EMBL/GenBank/DDBJ databases">
        <title>FDA dAtabase for Regulatory Grade micrObial Sequences (FDA-ARGOS): Supporting development and validation of Infectious Disease Dx tests.</title>
        <authorList>
            <person name="Case J."/>
            <person name="Tallon L."/>
            <person name="Sadzewicz L."/>
            <person name="Sengamalay N."/>
            <person name="Ott S."/>
            <person name="Godinez A."/>
            <person name="Nagaraj S."/>
            <person name="Nadendla S."/>
            <person name="Sichtig H."/>
        </authorList>
    </citation>
    <scope>NUCLEOTIDE SEQUENCE [LARGE SCALE GENOMIC DNA]</scope>
    <source>
        <strain evidence="2">FDAARGOS_147</strain>
    </source>
</reference>
<dbReference type="RefSeq" id="WP_061071833.1">
    <property type="nucleotide sequence ID" value="NZ_CP014060.2"/>
</dbReference>
<sequence>MAATIDDLDFLAPVVASLPAPDKERALAMAADYRPACLPAKLQDEAQLWYAAWLLYGIKAQRAADADGVVARPGLVSEKEGDLQRVYGRVAGAEDPAGFYDRYQRLARICKVGAATIRSIPRGG</sequence>
<protein>
    <submittedName>
        <fullName evidence="1">DUF4054 domain-containing protein</fullName>
    </submittedName>
</protein>
<gene>
    <name evidence="1" type="ORF">AL504_08805</name>
</gene>
<name>A0A0X8NXG1_ALCXX</name>
<dbReference type="EMBL" id="CP014060">
    <property type="protein sequence ID" value="AMG36118.1"/>
    <property type="molecule type" value="Genomic_DNA"/>
</dbReference>
<dbReference type="AlphaFoldDB" id="A0A0X8NXG1"/>
<organism evidence="1 2">
    <name type="scientific">Alcaligenes xylosoxydans xylosoxydans</name>
    <name type="common">Achromobacter xylosoxidans</name>
    <dbReference type="NCBI Taxonomy" id="85698"/>
    <lineage>
        <taxon>Bacteria</taxon>
        <taxon>Pseudomonadati</taxon>
        <taxon>Pseudomonadota</taxon>
        <taxon>Betaproteobacteria</taxon>
        <taxon>Burkholderiales</taxon>
        <taxon>Alcaligenaceae</taxon>
        <taxon>Achromobacter</taxon>
    </lineage>
</organism>
<accession>A0A0X8NXG1</accession>
<evidence type="ECO:0000313" key="2">
    <source>
        <dbReference type="Proteomes" id="UP000060602"/>
    </source>
</evidence>
<evidence type="ECO:0000313" key="1">
    <source>
        <dbReference type="EMBL" id="AMG36118.1"/>
    </source>
</evidence>